<name>A0A059G7L5_9PROT</name>
<comment type="caution">
    <text evidence="2">The sequence shown here is derived from an EMBL/GenBank/DDBJ whole genome shotgun (WGS) entry which is preliminary data.</text>
</comment>
<reference evidence="2 3" key="1">
    <citation type="journal article" date="2014" name="Antonie Van Leeuwenhoek">
        <title>Hyphomonas beringensis sp. nov. and Hyphomonas chukchiensis sp. nov., isolated from surface seawater of the Bering Sea and Chukchi Sea.</title>
        <authorList>
            <person name="Li C."/>
            <person name="Lai Q."/>
            <person name="Li G."/>
            <person name="Dong C."/>
            <person name="Wang J."/>
            <person name="Liao Y."/>
            <person name="Shao Z."/>
        </authorList>
    </citation>
    <scope>NUCLEOTIDE SEQUENCE [LARGE SCALE GENOMIC DNA]</scope>
    <source>
        <strain evidence="2 3">SCH89</strain>
    </source>
</reference>
<sequence length="216" mass="22852">MTQTPSEAYRSRWVTALLPHVAFDGWTDAAAARAAKEAGLSQGEQALAAPNGVIDLLEAFFAAAEAEAKANLASQDMSALRVPDKVKRGVLAWLEALEPNREAVRRAAARGFLPWGAGAAAQRTWSVADMVWTAAGDTATDYNRYSKRGLLAAVIPGIVMHWLDNPAPADLDAYVSRRLQQASGLGRSAGKVVGPVLDRLSALKSAGKSSGRGQEN</sequence>
<evidence type="ECO:0000313" key="3">
    <source>
        <dbReference type="Proteomes" id="UP000024942"/>
    </source>
</evidence>
<dbReference type="Proteomes" id="UP000024942">
    <property type="component" value="Unassembled WGS sequence"/>
</dbReference>
<evidence type="ECO:0000313" key="2">
    <source>
        <dbReference type="EMBL" id="KDA02448.1"/>
    </source>
</evidence>
<feature type="domain" description="COQ9 C-terminal" evidence="1">
    <location>
        <begin position="119"/>
        <end position="184"/>
    </location>
</feature>
<dbReference type="GO" id="GO:0008289">
    <property type="term" value="F:lipid binding"/>
    <property type="evidence" value="ECO:0007669"/>
    <property type="project" value="InterPro"/>
</dbReference>
<dbReference type="NCBIfam" id="TIGR02396">
    <property type="entry name" value="diverge_rpsU"/>
    <property type="match status" value="1"/>
</dbReference>
<dbReference type="EMBL" id="ARYL01000014">
    <property type="protein sequence ID" value="KDA02448.1"/>
    <property type="molecule type" value="Genomic_DNA"/>
</dbReference>
<protein>
    <submittedName>
        <fullName evidence="2">RpsU-divergently transcribed protein</fullName>
    </submittedName>
</protein>
<dbReference type="RefSeq" id="WP_035538313.1">
    <property type="nucleotide sequence ID" value="NZ_ARYL01000014.1"/>
</dbReference>
<dbReference type="STRING" id="1280953.HOC_10649"/>
<dbReference type="PATRIC" id="fig|1280953.3.peg.2150"/>
<dbReference type="InterPro" id="IPR012762">
    <property type="entry name" value="Ubiq_biosynth_COQ9"/>
</dbReference>
<dbReference type="eggNOG" id="COG5590">
    <property type="taxonomic scope" value="Bacteria"/>
</dbReference>
<dbReference type="OrthoDB" id="7201143at2"/>
<dbReference type="AlphaFoldDB" id="A0A059G7L5"/>
<keyword evidence="3" id="KW-1185">Reference proteome</keyword>
<proteinExistence type="predicted"/>
<organism evidence="2 3">
    <name type="scientific">Hyphomonas oceanitis SCH89</name>
    <dbReference type="NCBI Taxonomy" id="1280953"/>
    <lineage>
        <taxon>Bacteria</taxon>
        <taxon>Pseudomonadati</taxon>
        <taxon>Pseudomonadota</taxon>
        <taxon>Alphaproteobacteria</taxon>
        <taxon>Hyphomonadales</taxon>
        <taxon>Hyphomonadaceae</taxon>
        <taxon>Hyphomonas</taxon>
    </lineage>
</organism>
<gene>
    <name evidence="2" type="ORF">HOC_10649</name>
</gene>
<evidence type="ECO:0000259" key="1">
    <source>
        <dbReference type="Pfam" id="PF08511"/>
    </source>
</evidence>
<dbReference type="InterPro" id="IPR013718">
    <property type="entry name" value="COQ9_C"/>
</dbReference>
<dbReference type="Pfam" id="PF08511">
    <property type="entry name" value="COQ9"/>
    <property type="match status" value="1"/>
</dbReference>
<accession>A0A059G7L5</accession>
<dbReference type="Gene3D" id="1.10.357.10">
    <property type="entry name" value="Tetracycline Repressor, domain 2"/>
    <property type="match status" value="1"/>
</dbReference>
<dbReference type="GO" id="GO:0006744">
    <property type="term" value="P:ubiquinone biosynthetic process"/>
    <property type="evidence" value="ECO:0007669"/>
    <property type="project" value="InterPro"/>
</dbReference>